<dbReference type="GO" id="GO:0051225">
    <property type="term" value="P:spindle assembly"/>
    <property type="evidence" value="ECO:0007669"/>
    <property type="project" value="InterPro"/>
</dbReference>
<dbReference type="EMBL" id="CAOQHR010000008">
    <property type="protein sequence ID" value="CAI6338418.1"/>
    <property type="molecule type" value="Genomic_DNA"/>
</dbReference>
<evidence type="ECO:0000256" key="2">
    <source>
        <dbReference type="ARBA" id="ARBA00005479"/>
    </source>
</evidence>
<keyword evidence="9" id="KW-0131">Cell cycle</keyword>
<protein>
    <submittedName>
        <fullName evidence="11">Uncharacterized protein</fullName>
    </submittedName>
</protein>
<evidence type="ECO:0000256" key="9">
    <source>
        <dbReference type="ARBA" id="ARBA00023306"/>
    </source>
</evidence>
<feature type="coiled-coil region" evidence="10">
    <location>
        <begin position="163"/>
        <end position="221"/>
    </location>
</feature>
<keyword evidence="3" id="KW-0963">Cytoplasm</keyword>
<dbReference type="GO" id="GO:0070652">
    <property type="term" value="C:HAUS complex"/>
    <property type="evidence" value="ECO:0007669"/>
    <property type="project" value="InterPro"/>
</dbReference>
<keyword evidence="4" id="KW-0132">Cell division</keyword>
<dbReference type="GO" id="GO:0051301">
    <property type="term" value="P:cell division"/>
    <property type="evidence" value="ECO:0007669"/>
    <property type="project" value="UniProtKB-KW"/>
</dbReference>
<keyword evidence="6" id="KW-0498">Mitosis</keyword>
<comment type="caution">
    <text evidence="11">The sequence shown here is derived from an EMBL/GenBank/DDBJ whole genome shotgun (WGS) entry which is preliminary data.</text>
</comment>
<evidence type="ECO:0000313" key="12">
    <source>
        <dbReference type="Proteomes" id="UP001152607"/>
    </source>
</evidence>
<dbReference type="AlphaFoldDB" id="A0A9W4XNY5"/>
<evidence type="ECO:0000256" key="6">
    <source>
        <dbReference type="ARBA" id="ARBA00022776"/>
    </source>
</evidence>
<dbReference type="GO" id="GO:0005819">
    <property type="term" value="C:spindle"/>
    <property type="evidence" value="ECO:0007669"/>
    <property type="project" value="UniProtKB-SubCell"/>
</dbReference>
<dbReference type="InterPro" id="IPR026243">
    <property type="entry name" value="HAUS1"/>
</dbReference>
<evidence type="ECO:0000256" key="8">
    <source>
        <dbReference type="ARBA" id="ARBA00023212"/>
    </source>
</evidence>
<dbReference type="PANTHER" id="PTHR31570">
    <property type="entry name" value="HAUS AUGMIN-LIKE COMPLEX SUBUNIT 1"/>
    <property type="match status" value="1"/>
</dbReference>
<evidence type="ECO:0000256" key="3">
    <source>
        <dbReference type="ARBA" id="ARBA00022490"/>
    </source>
</evidence>
<dbReference type="Proteomes" id="UP001152607">
    <property type="component" value="Unassembled WGS sequence"/>
</dbReference>
<evidence type="ECO:0000256" key="10">
    <source>
        <dbReference type="SAM" id="Coils"/>
    </source>
</evidence>
<keyword evidence="8" id="KW-0206">Cytoskeleton</keyword>
<dbReference type="GO" id="GO:0005829">
    <property type="term" value="C:cytosol"/>
    <property type="evidence" value="ECO:0007669"/>
    <property type="project" value="TreeGrafter"/>
</dbReference>
<dbReference type="PANTHER" id="PTHR31570:SF1">
    <property type="entry name" value="HAUS AUGMIN-LIKE COMPLEX SUBUNIT 1"/>
    <property type="match status" value="1"/>
</dbReference>
<comment type="subcellular location">
    <subcellularLocation>
        <location evidence="1">Cytoplasm</location>
        <location evidence="1">Cytoskeleton</location>
        <location evidence="1">Spindle</location>
    </subcellularLocation>
</comment>
<evidence type="ECO:0000256" key="4">
    <source>
        <dbReference type="ARBA" id="ARBA00022618"/>
    </source>
</evidence>
<keyword evidence="7 10" id="KW-0175">Coiled coil</keyword>
<keyword evidence="5" id="KW-0493">Microtubule</keyword>
<evidence type="ECO:0000256" key="7">
    <source>
        <dbReference type="ARBA" id="ARBA00023054"/>
    </source>
</evidence>
<gene>
    <name evidence="11" type="ORF">PDIGIT_LOCUS11546</name>
</gene>
<dbReference type="OrthoDB" id="5372507at2759"/>
<sequence length="224" mass="24952">MKRPVDGSSKSKASNSENEKLLETMRHHLTDTGLESLHALAATAVVLNTPSANPETLAHALTSHTLTSQTLTNNLAHIRTLQAYLQKQHTLLREQLHSIQTDPAFATPQNIQRQTTEQIRQTKHLRTKIREHEDRLSALQSSGRAAATPASKNVSSAEAIADMLEQQSVLDKFKDKVEALEKEVGVYKGLPADKESARREVARLEVELDLVRRKRDDLFANLVS</sequence>
<reference evidence="11" key="1">
    <citation type="submission" date="2023-01" db="EMBL/GenBank/DDBJ databases">
        <authorList>
            <person name="Van Ghelder C."/>
            <person name="Rancurel C."/>
        </authorList>
    </citation>
    <scope>NUCLEOTIDE SEQUENCE</scope>
    <source>
        <strain evidence="11">CNCM I-4278</strain>
    </source>
</reference>
<name>A0A9W4XNY5_9PLEO</name>
<keyword evidence="12" id="KW-1185">Reference proteome</keyword>
<accession>A0A9W4XNY5</accession>
<evidence type="ECO:0000256" key="1">
    <source>
        <dbReference type="ARBA" id="ARBA00004186"/>
    </source>
</evidence>
<evidence type="ECO:0000256" key="5">
    <source>
        <dbReference type="ARBA" id="ARBA00022701"/>
    </source>
</evidence>
<comment type="similarity">
    <text evidence="2">Belongs to the HAUS1 family.</text>
</comment>
<proteinExistence type="inferred from homology"/>
<dbReference type="GO" id="GO:0005874">
    <property type="term" value="C:microtubule"/>
    <property type="evidence" value="ECO:0007669"/>
    <property type="project" value="UniProtKB-KW"/>
</dbReference>
<evidence type="ECO:0000313" key="11">
    <source>
        <dbReference type="EMBL" id="CAI6338418.1"/>
    </source>
</evidence>
<organism evidence="11 12">
    <name type="scientific">Periconia digitata</name>
    <dbReference type="NCBI Taxonomy" id="1303443"/>
    <lineage>
        <taxon>Eukaryota</taxon>
        <taxon>Fungi</taxon>
        <taxon>Dikarya</taxon>
        <taxon>Ascomycota</taxon>
        <taxon>Pezizomycotina</taxon>
        <taxon>Dothideomycetes</taxon>
        <taxon>Pleosporomycetidae</taxon>
        <taxon>Pleosporales</taxon>
        <taxon>Massarineae</taxon>
        <taxon>Periconiaceae</taxon>
        <taxon>Periconia</taxon>
    </lineage>
</organism>